<dbReference type="Gene3D" id="3.40.50.300">
    <property type="entry name" value="P-loop containing nucleotide triphosphate hydrolases"/>
    <property type="match status" value="1"/>
</dbReference>
<dbReference type="GO" id="GO:0016887">
    <property type="term" value="F:ATP hydrolysis activity"/>
    <property type="evidence" value="ECO:0007669"/>
    <property type="project" value="InterPro"/>
</dbReference>
<keyword evidence="12" id="KW-1185">Reference proteome</keyword>
<name>A0A2T4IDC1_9RHOO</name>
<feature type="domain" description="ABC transmembrane type-1" evidence="10">
    <location>
        <begin position="25"/>
        <end position="315"/>
    </location>
</feature>
<dbReference type="PROSITE" id="PS50893">
    <property type="entry name" value="ABC_TRANSPORTER_2"/>
    <property type="match status" value="1"/>
</dbReference>
<dbReference type="EMBL" id="PZKC01000010">
    <property type="protein sequence ID" value="PTD95771.1"/>
    <property type="molecule type" value="Genomic_DNA"/>
</dbReference>
<keyword evidence="7 8" id="KW-0472">Membrane</keyword>
<organism evidence="11 12">
    <name type="scientific">Pseudothauera lacus</name>
    <dbReference type="NCBI Taxonomy" id="2136175"/>
    <lineage>
        <taxon>Bacteria</taxon>
        <taxon>Pseudomonadati</taxon>
        <taxon>Pseudomonadota</taxon>
        <taxon>Betaproteobacteria</taxon>
        <taxon>Rhodocyclales</taxon>
        <taxon>Zoogloeaceae</taxon>
        <taxon>Pseudothauera</taxon>
    </lineage>
</organism>
<dbReference type="Proteomes" id="UP000241193">
    <property type="component" value="Unassembled WGS sequence"/>
</dbReference>
<keyword evidence="6 8" id="KW-1133">Transmembrane helix</keyword>
<dbReference type="SUPFAM" id="SSF90123">
    <property type="entry name" value="ABC transporter transmembrane region"/>
    <property type="match status" value="1"/>
</dbReference>
<comment type="subcellular location">
    <subcellularLocation>
        <location evidence="1">Cell membrane</location>
        <topology evidence="1">Multi-pass membrane protein</topology>
    </subcellularLocation>
</comment>
<dbReference type="CDD" id="cd03228">
    <property type="entry name" value="ABCC_MRP_Like"/>
    <property type="match status" value="1"/>
</dbReference>
<proteinExistence type="predicted"/>
<dbReference type="InterPro" id="IPR003593">
    <property type="entry name" value="AAA+_ATPase"/>
</dbReference>
<dbReference type="InterPro" id="IPR039421">
    <property type="entry name" value="Type_1_exporter"/>
</dbReference>
<dbReference type="GO" id="GO:0034040">
    <property type="term" value="F:ATPase-coupled lipid transmembrane transporter activity"/>
    <property type="evidence" value="ECO:0007669"/>
    <property type="project" value="TreeGrafter"/>
</dbReference>
<evidence type="ECO:0000256" key="1">
    <source>
        <dbReference type="ARBA" id="ARBA00004651"/>
    </source>
</evidence>
<evidence type="ECO:0000256" key="7">
    <source>
        <dbReference type="ARBA" id="ARBA00023136"/>
    </source>
</evidence>
<feature type="transmembrane region" description="Helical" evidence="8">
    <location>
        <begin position="21"/>
        <end position="42"/>
    </location>
</feature>
<dbReference type="InterPro" id="IPR014223">
    <property type="entry name" value="ABC_CydC/D"/>
</dbReference>
<accession>A0A2T4IDC1</accession>
<dbReference type="PROSITE" id="PS50929">
    <property type="entry name" value="ABC_TM1F"/>
    <property type="match status" value="1"/>
</dbReference>
<evidence type="ECO:0000256" key="6">
    <source>
        <dbReference type="ARBA" id="ARBA00022989"/>
    </source>
</evidence>
<reference evidence="11 12" key="2">
    <citation type="submission" date="2018-04" db="EMBL/GenBank/DDBJ databases">
        <title>Thauera lacus sp. nov., isolated from an saline lake in Inner Mongolia, China.</title>
        <authorList>
            <person name="Liang Q.-Y."/>
        </authorList>
    </citation>
    <scope>NUCLEOTIDE SEQUENCE [LARGE SCALE GENOMIC DNA]</scope>
    <source>
        <strain evidence="11 12">D20</strain>
    </source>
</reference>
<evidence type="ECO:0000256" key="3">
    <source>
        <dbReference type="ARBA" id="ARBA00022692"/>
    </source>
</evidence>
<dbReference type="InterPro" id="IPR003439">
    <property type="entry name" value="ABC_transporter-like_ATP-bd"/>
</dbReference>
<evidence type="ECO:0000256" key="2">
    <source>
        <dbReference type="ARBA" id="ARBA00022475"/>
    </source>
</evidence>
<evidence type="ECO:0000256" key="8">
    <source>
        <dbReference type="SAM" id="Phobius"/>
    </source>
</evidence>
<sequence length="556" mass="59762">MRLQEGLQALRPFFGRLSGAGGWLAVGLLLGVLTLIGSLGLLSLSGGFLTAAAIAGLTPATALAFNFFTPGAGVRSFAIMRTASRWGERVVSHEGTFRLLAALRVWLYRHLARLSPRQIGRFHGAETLNRLVRDIDALDNLYPRLILPTAAATIVFLLVTLMFAVVAPSLLWLPLLLLAMTLVVLPLLGWRLGSVLQPRLIRERATLRIHLLDCSEGLEDLSLHAPAWEQQRQRVLSTSAQWLQVQAGSGRRAATLRALVTMLVGLLAWLALGLLPEMAGSEPLSGPWIAALVLLLLGCSEALLPLANAALDLPGTAAAAQRIDAIAGQMPAQTFVDQGRQPVDASIEIRGLSFAWDAHTPVFSALNLDLAAGEHLCLQGASGCGKSTLIHLLTRFETPASGSIRIGGVDITELDETTLRKHVACAGQDAWAKTGTLADNLRLADPTVSEAQMRAVLEVVDLDPDKLGWQDGLNTWIEEGGTSLSGGQRRRLGIARALLRDAPIMLFDEPSEGLDPAAEALLISRLRAHLQGRTVLWISHRDGVETAFDRVLCLDS</sequence>
<dbReference type="AlphaFoldDB" id="A0A2T4IDC1"/>
<keyword evidence="4" id="KW-0547">Nucleotide-binding</keyword>
<dbReference type="PANTHER" id="PTHR24221">
    <property type="entry name" value="ATP-BINDING CASSETTE SUB-FAMILY B"/>
    <property type="match status" value="1"/>
</dbReference>
<keyword evidence="2" id="KW-1003">Cell membrane</keyword>
<feature type="transmembrane region" description="Helical" evidence="8">
    <location>
        <begin position="256"/>
        <end position="275"/>
    </location>
</feature>
<feature type="domain" description="ABC transporter" evidence="9">
    <location>
        <begin position="347"/>
        <end position="556"/>
    </location>
</feature>
<dbReference type="RefSeq" id="WP_107494013.1">
    <property type="nucleotide sequence ID" value="NZ_PZKC01000010.1"/>
</dbReference>
<feature type="transmembrane region" description="Helical" evidence="8">
    <location>
        <begin position="287"/>
        <end position="307"/>
    </location>
</feature>
<keyword evidence="3 8" id="KW-0812">Transmembrane</keyword>
<dbReference type="Pfam" id="PF00005">
    <property type="entry name" value="ABC_tran"/>
    <property type="match status" value="1"/>
</dbReference>
<evidence type="ECO:0000259" key="10">
    <source>
        <dbReference type="PROSITE" id="PS50929"/>
    </source>
</evidence>
<feature type="transmembrane region" description="Helical" evidence="8">
    <location>
        <begin position="48"/>
        <end position="68"/>
    </location>
</feature>
<dbReference type="InterPro" id="IPR017871">
    <property type="entry name" value="ABC_transporter-like_CS"/>
</dbReference>
<evidence type="ECO:0000313" key="11">
    <source>
        <dbReference type="EMBL" id="PTD95771.1"/>
    </source>
</evidence>
<comment type="caution">
    <text evidence="11">The sequence shown here is derived from an EMBL/GenBank/DDBJ whole genome shotgun (WGS) entry which is preliminary data.</text>
</comment>
<gene>
    <name evidence="11" type="primary">cydC</name>
    <name evidence="11" type="ORF">C8261_12270</name>
</gene>
<evidence type="ECO:0000256" key="5">
    <source>
        <dbReference type="ARBA" id="ARBA00022840"/>
    </source>
</evidence>
<feature type="transmembrane region" description="Helical" evidence="8">
    <location>
        <begin position="145"/>
        <end position="165"/>
    </location>
</feature>
<dbReference type="Gene3D" id="1.20.1560.10">
    <property type="entry name" value="ABC transporter type 1, transmembrane domain"/>
    <property type="match status" value="1"/>
</dbReference>
<reference evidence="11 12" key="1">
    <citation type="submission" date="2018-03" db="EMBL/GenBank/DDBJ databases">
        <authorList>
            <person name="Keele B.F."/>
        </authorList>
    </citation>
    <scope>NUCLEOTIDE SEQUENCE [LARGE SCALE GENOMIC DNA]</scope>
    <source>
        <strain evidence="11 12">D20</strain>
    </source>
</reference>
<evidence type="ECO:0000256" key="4">
    <source>
        <dbReference type="ARBA" id="ARBA00022741"/>
    </source>
</evidence>
<dbReference type="GO" id="GO:0005886">
    <property type="term" value="C:plasma membrane"/>
    <property type="evidence" value="ECO:0007669"/>
    <property type="project" value="UniProtKB-SubCell"/>
</dbReference>
<protein>
    <submittedName>
        <fullName evidence="11">Thiol reductant ABC exporter subunit CydC</fullName>
    </submittedName>
</protein>
<dbReference type="InterPro" id="IPR027417">
    <property type="entry name" value="P-loop_NTPase"/>
</dbReference>
<dbReference type="InterPro" id="IPR036640">
    <property type="entry name" value="ABC1_TM_sf"/>
</dbReference>
<dbReference type="OrthoDB" id="9806127at2"/>
<dbReference type="NCBIfam" id="TIGR02868">
    <property type="entry name" value="CydC"/>
    <property type="match status" value="1"/>
</dbReference>
<keyword evidence="5" id="KW-0067">ATP-binding</keyword>
<dbReference type="GO" id="GO:0045454">
    <property type="term" value="P:cell redox homeostasis"/>
    <property type="evidence" value="ECO:0007669"/>
    <property type="project" value="InterPro"/>
</dbReference>
<evidence type="ECO:0000259" key="9">
    <source>
        <dbReference type="PROSITE" id="PS50893"/>
    </source>
</evidence>
<dbReference type="PROSITE" id="PS00211">
    <property type="entry name" value="ABC_TRANSPORTER_1"/>
    <property type="match status" value="1"/>
</dbReference>
<feature type="transmembrane region" description="Helical" evidence="8">
    <location>
        <begin position="171"/>
        <end position="192"/>
    </location>
</feature>
<dbReference type="PANTHER" id="PTHR24221:SF654">
    <property type="entry name" value="ATP-BINDING CASSETTE SUB-FAMILY B MEMBER 6"/>
    <property type="match status" value="1"/>
</dbReference>
<dbReference type="GO" id="GO:0140359">
    <property type="term" value="F:ABC-type transporter activity"/>
    <property type="evidence" value="ECO:0007669"/>
    <property type="project" value="InterPro"/>
</dbReference>
<evidence type="ECO:0000313" key="12">
    <source>
        <dbReference type="Proteomes" id="UP000241193"/>
    </source>
</evidence>
<dbReference type="GO" id="GO:0034775">
    <property type="term" value="P:glutathione transmembrane transport"/>
    <property type="evidence" value="ECO:0007669"/>
    <property type="project" value="InterPro"/>
</dbReference>
<dbReference type="SUPFAM" id="SSF52540">
    <property type="entry name" value="P-loop containing nucleoside triphosphate hydrolases"/>
    <property type="match status" value="1"/>
</dbReference>
<dbReference type="SMART" id="SM00382">
    <property type="entry name" value="AAA"/>
    <property type="match status" value="1"/>
</dbReference>
<dbReference type="GO" id="GO:0005524">
    <property type="term" value="F:ATP binding"/>
    <property type="evidence" value="ECO:0007669"/>
    <property type="project" value="UniProtKB-KW"/>
</dbReference>
<dbReference type="InterPro" id="IPR011527">
    <property type="entry name" value="ABC1_TM_dom"/>
</dbReference>